<dbReference type="Proteomes" id="UP000008144">
    <property type="component" value="Unassembled WGS sequence"/>
</dbReference>
<dbReference type="InParanoid" id="H2XLE1"/>
<protein>
    <submittedName>
        <fullName evidence="1">Uncharacterized protein</fullName>
    </submittedName>
</protein>
<accession>H2XLE1</accession>
<organism evidence="1 2">
    <name type="scientific">Ciona intestinalis</name>
    <name type="common">Transparent sea squirt</name>
    <name type="synonym">Ascidia intestinalis</name>
    <dbReference type="NCBI Taxonomy" id="7719"/>
    <lineage>
        <taxon>Eukaryota</taxon>
        <taxon>Metazoa</taxon>
        <taxon>Chordata</taxon>
        <taxon>Tunicata</taxon>
        <taxon>Ascidiacea</taxon>
        <taxon>Phlebobranchia</taxon>
        <taxon>Cionidae</taxon>
        <taxon>Ciona</taxon>
    </lineage>
</organism>
<evidence type="ECO:0000313" key="2">
    <source>
        <dbReference type="Proteomes" id="UP000008144"/>
    </source>
</evidence>
<reference evidence="1" key="3">
    <citation type="submission" date="2025-09" db="UniProtKB">
        <authorList>
            <consortium name="Ensembl"/>
        </authorList>
    </citation>
    <scope>IDENTIFICATION</scope>
</reference>
<dbReference type="Ensembl" id="ENSCINT00000033665.1">
    <property type="protein sequence ID" value="ENSCINP00000030473.1"/>
    <property type="gene ID" value="ENSCING00000019938.1"/>
</dbReference>
<sequence length="47" mass="5570">FNFKSVYKNVSEIYSVLVLCDIFRNLFFLKLSGRAVYFGINLVCKHY</sequence>
<proteinExistence type="predicted"/>
<dbReference type="HOGENOM" id="CLU_3177760_0_0_1"/>
<dbReference type="AlphaFoldDB" id="H2XLE1"/>
<name>H2XLE1_CIOIN</name>
<evidence type="ECO:0000313" key="1">
    <source>
        <dbReference type="Ensembl" id="ENSCINP00000030473.1"/>
    </source>
</evidence>
<reference evidence="2" key="1">
    <citation type="journal article" date="2002" name="Science">
        <title>The draft genome of Ciona intestinalis: insights into chordate and vertebrate origins.</title>
        <authorList>
            <person name="Dehal P."/>
            <person name="Satou Y."/>
            <person name="Campbell R.K."/>
            <person name="Chapman J."/>
            <person name="Degnan B."/>
            <person name="De Tomaso A."/>
            <person name="Davidson B."/>
            <person name="Di Gregorio A."/>
            <person name="Gelpke M."/>
            <person name="Goodstein D.M."/>
            <person name="Harafuji N."/>
            <person name="Hastings K.E."/>
            <person name="Ho I."/>
            <person name="Hotta K."/>
            <person name="Huang W."/>
            <person name="Kawashima T."/>
            <person name="Lemaire P."/>
            <person name="Martinez D."/>
            <person name="Meinertzhagen I.A."/>
            <person name="Necula S."/>
            <person name="Nonaka M."/>
            <person name="Putnam N."/>
            <person name="Rash S."/>
            <person name="Saiga H."/>
            <person name="Satake M."/>
            <person name="Terry A."/>
            <person name="Yamada L."/>
            <person name="Wang H.G."/>
            <person name="Awazu S."/>
            <person name="Azumi K."/>
            <person name="Boore J."/>
            <person name="Branno M."/>
            <person name="Chin-Bow S."/>
            <person name="DeSantis R."/>
            <person name="Doyle S."/>
            <person name="Francino P."/>
            <person name="Keys D.N."/>
            <person name="Haga S."/>
            <person name="Hayashi H."/>
            <person name="Hino K."/>
            <person name="Imai K.S."/>
            <person name="Inaba K."/>
            <person name="Kano S."/>
            <person name="Kobayashi K."/>
            <person name="Kobayashi M."/>
            <person name="Lee B.I."/>
            <person name="Makabe K.W."/>
            <person name="Manohar C."/>
            <person name="Matassi G."/>
            <person name="Medina M."/>
            <person name="Mochizuki Y."/>
            <person name="Mount S."/>
            <person name="Morishita T."/>
            <person name="Miura S."/>
            <person name="Nakayama A."/>
            <person name="Nishizaka S."/>
            <person name="Nomoto H."/>
            <person name="Ohta F."/>
            <person name="Oishi K."/>
            <person name="Rigoutsos I."/>
            <person name="Sano M."/>
            <person name="Sasaki A."/>
            <person name="Sasakura Y."/>
            <person name="Shoguchi E."/>
            <person name="Shin-i T."/>
            <person name="Spagnuolo A."/>
            <person name="Stainier D."/>
            <person name="Suzuki M.M."/>
            <person name="Tassy O."/>
            <person name="Takatori N."/>
            <person name="Tokuoka M."/>
            <person name="Yagi K."/>
            <person name="Yoshizaki F."/>
            <person name="Wada S."/>
            <person name="Zhang C."/>
            <person name="Hyatt P.D."/>
            <person name="Larimer F."/>
            <person name="Detter C."/>
            <person name="Doggett N."/>
            <person name="Glavina T."/>
            <person name="Hawkins T."/>
            <person name="Richardson P."/>
            <person name="Lucas S."/>
            <person name="Kohara Y."/>
            <person name="Levine M."/>
            <person name="Satoh N."/>
            <person name="Rokhsar D.S."/>
        </authorList>
    </citation>
    <scope>NUCLEOTIDE SEQUENCE [LARGE SCALE GENOMIC DNA]</scope>
</reference>
<reference evidence="1" key="2">
    <citation type="submission" date="2025-08" db="UniProtKB">
        <authorList>
            <consortium name="Ensembl"/>
        </authorList>
    </citation>
    <scope>IDENTIFICATION</scope>
</reference>
<keyword evidence="2" id="KW-1185">Reference proteome</keyword>